<comment type="pathway">
    <text evidence="1">Cofactor biosynthesis; thiamine diphosphate biosynthesis.</text>
</comment>
<dbReference type="GO" id="GO:0009228">
    <property type="term" value="P:thiamine biosynthetic process"/>
    <property type="evidence" value="ECO:0007669"/>
    <property type="project" value="UniProtKB-KW"/>
</dbReference>
<dbReference type="Pfam" id="PF02581">
    <property type="entry name" value="TMP-TENI"/>
    <property type="match status" value="1"/>
</dbReference>
<protein>
    <submittedName>
        <fullName evidence="4">Thiamine-phosphate pyrophosphorylase</fullName>
        <ecNumber evidence="4">2.5.1.3</ecNumber>
    </submittedName>
</protein>
<dbReference type="InterPro" id="IPR022998">
    <property type="entry name" value="ThiamineP_synth_TenI"/>
</dbReference>
<evidence type="ECO:0000313" key="5">
    <source>
        <dbReference type="Proteomes" id="UP000549457"/>
    </source>
</evidence>
<gene>
    <name evidence="4" type="ORF">HNP73_002223</name>
</gene>
<dbReference type="AlphaFoldDB" id="A0A840SK27"/>
<dbReference type="InterPro" id="IPR013785">
    <property type="entry name" value="Aldolase_TIM"/>
</dbReference>
<dbReference type="EMBL" id="JACHFM010000002">
    <property type="protein sequence ID" value="MBB5222287.1"/>
    <property type="molecule type" value="Genomic_DNA"/>
</dbReference>
<dbReference type="Proteomes" id="UP000549457">
    <property type="component" value="Unassembled WGS sequence"/>
</dbReference>
<organism evidence="4 5">
    <name type="scientific">Amaricoccus macauensis</name>
    <dbReference type="NCBI Taxonomy" id="57001"/>
    <lineage>
        <taxon>Bacteria</taxon>
        <taxon>Pseudomonadati</taxon>
        <taxon>Pseudomonadota</taxon>
        <taxon>Alphaproteobacteria</taxon>
        <taxon>Rhodobacterales</taxon>
        <taxon>Paracoccaceae</taxon>
        <taxon>Amaricoccus</taxon>
    </lineage>
</organism>
<keyword evidence="4" id="KW-0808">Transferase</keyword>
<name>A0A840SK27_9RHOB</name>
<keyword evidence="2" id="KW-0784">Thiamine biosynthesis</keyword>
<proteinExistence type="predicted"/>
<comment type="caution">
    <text evidence="4">The sequence shown here is derived from an EMBL/GenBank/DDBJ whole genome shotgun (WGS) entry which is preliminary data.</text>
</comment>
<accession>A0A840SK27</accession>
<evidence type="ECO:0000259" key="3">
    <source>
        <dbReference type="Pfam" id="PF02581"/>
    </source>
</evidence>
<dbReference type="CDD" id="cd00564">
    <property type="entry name" value="TMP_TenI"/>
    <property type="match status" value="1"/>
</dbReference>
<dbReference type="Gene3D" id="3.20.20.70">
    <property type="entry name" value="Aldolase class I"/>
    <property type="match status" value="1"/>
</dbReference>
<evidence type="ECO:0000256" key="1">
    <source>
        <dbReference type="ARBA" id="ARBA00004948"/>
    </source>
</evidence>
<evidence type="ECO:0000256" key="2">
    <source>
        <dbReference type="ARBA" id="ARBA00022977"/>
    </source>
</evidence>
<dbReference type="SUPFAM" id="SSF51391">
    <property type="entry name" value="Thiamin phosphate synthase"/>
    <property type="match status" value="1"/>
</dbReference>
<keyword evidence="5" id="KW-1185">Reference proteome</keyword>
<sequence>MAVAGDSPAEGPRLYLIAPAAFGHGDPERIARILEGFDVACVRLALATGSEDDVARAADALRPVCYAHDVPLVVADHYRLVPRLGLDGVHLSDGARQVREVRKVLGADAIVGAFCRASRHDGMTAAEIGADYVSFGPVGASGLGDGTVADADLFAWWSEMIEVPVVAEGALTPDLAASLSQTADFIAVGPEIWAAADPEAALKDYFAASG</sequence>
<dbReference type="EC" id="2.5.1.3" evidence="4"/>
<dbReference type="GO" id="GO:0005737">
    <property type="term" value="C:cytoplasm"/>
    <property type="evidence" value="ECO:0007669"/>
    <property type="project" value="TreeGrafter"/>
</dbReference>
<dbReference type="PANTHER" id="PTHR20857:SF15">
    <property type="entry name" value="THIAMINE-PHOSPHATE SYNTHASE"/>
    <property type="match status" value="1"/>
</dbReference>
<dbReference type="GO" id="GO:0004789">
    <property type="term" value="F:thiamine-phosphate diphosphorylase activity"/>
    <property type="evidence" value="ECO:0007669"/>
    <property type="project" value="UniProtKB-EC"/>
</dbReference>
<reference evidence="4 5" key="1">
    <citation type="submission" date="2020-08" db="EMBL/GenBank/DDBJ databases">
        <title>Genomic Encyclopedia of Type Strains, Phase IV (KMG-IV): sequencing the most valuable type-strain genomes for metagenomic binning, comparative biology and taxonomic classification.</title>
        <authorList>
            <person name="Goeker M."/>
        </authorList>
    </citation>
    <scope>NUCLEOTIDE SEQUENCE [LARGE SCALE GENOMIC DNA]</scope>
    <source>
        <strain evidence="4 5">DSM 101730</strain>
    </source>
</reference>
<dbReference type="PANTHER" id="PTHR20857">
    <property type="entry name" value="THIAMINE-PHOSPHATE PYROPHOSPHORYLASE"/>
    <property type="match status" value="1"/>
</dbReference>
<evidence type="ECO:0000313" key="4">
    <source>
        <dbReference type="EMBL" id="MBB5222287.1"/>
    </source>
</evidence>
<dbReference type="RefSeq" id="WP_184148875.1">
    <property type="nucleotide sequence ID" value="NZ_JACHFM010000002.1"/>
</dbReference>
<feature type="domain" description="Thiamine phosphate synthase/TenI" evidence="3">
    <location>
        <begin position="14"/>
        <end position="189"/>
    </location>
</feature>
<dbReference type="InterPro" id="IPR036206">
    <property type="entry name" value="ThiamineP_synth_sf"/>
</dbReference>